<sequence>MMFWSFLCLVCDTGSSGSMRCILMHGKLSHRGSRTRYCGSMVWCLLLVGSNIAWNGFNYAHQNARIGTVALCFDCHQRNQRLQYTPDVHDRVARFFTHRGQRVDTLECVQQQHNVVQTEKQCDLIVQLLV</sequence>
<organism evidence="2">
    <name type="scientific">Anopheles braziliensis</name>
    <dbReference type="NCBI Taxonomy" id="58242"/>
    <lineage>
        <taxon>Eukaryota</taxon>
        <taxon>Metazoa</taxon>
        <taxon>Ecdysozoa</taxon>
        <taxon>Arthropoda</taxon>
        <taxon>Hexapoda</taxon>
        <taxon>Insecta</taxon>
        <taxon>Pterygota</taxon>
        <taxon>Neoptera</taxon>
        <taxon>Endopterygota</taxon>
        <taxon>Diptera</taxon>
        <taxon>Nematocera</taxon>
        <taxon>Culicoidea</taxon>
        <taxon>Culicidae</taxon>
        <taxon>Anophelinae</taxon>
        <taxon>Anopheles</taxon>
    </lineage>
</organism>
<feature type="chain" id="PRO_5014837493" evidence="1">
    <location>
        <begin position="18"/>
        <end position="130"/>
    </location>
</feature>
<dbReference type="AlphaFoldDB" id="A0A2M3ZR51"/>
<name>A0A2M3ZR51_9DIPT</name>
<protein>
    <submittedName>
        <fullName evidence="2">Putative secreted peptide</fullName>
    </submittedName>
</protein>
<accession>A0A2M3ZR51</accession>
<evidence type="ECO:0000313" key="2">
    <source>
        <dbReference type="EMBL" id="MBW30975.1"/>
    </source>
</evidence>
<proteinExistence type="predicted"/>
<evidence type="ECO:0000256" key="1">
    <source>
        <dbReference type="SAM" id="SignalP"/>
    </source>
</evidence>
<keyword evidence="1" id="KW-0732">Signal</keyword>
<dbReference type="EMBL" id="GGFM01010224">
    <property type="protein sequence ID" value="MBW30975.1"/>
    <property type="molecule type" value="Transcribed_RNA"/>
</dbReference>
<reference evidence="2" key="1">
    <citation type="submission" date="2018-01" db="EMBL/GenBank/DDBJ databases">
        <title>An insight into the sialome of Amazonian anophelines.</title>
        <authorList>
            <person name="Ribeiro J.M."/>
            <person name="Scarpassa V."/>
            <person name="Calvo E."/>
        </authorList>
    </citation>
    <scope>NUCLEOTIDE SEQUENCE</scope>
    <source>
        <tissue evidence="2">Salivary glands</tissue>
    </source>
</reference>
<feature type="signal peptide" evidence="1">
    <location>
        <begin position="1"/>
        <end position="17"/>
    </location>
</feature>